<keyword evidence="3" id="KW-0249">Electron transport</keyword>
<dbReference type="PANTHER" id="PTHR45663:SF11">
    <property type="entry name" value="GEO12009P1"/>
    <property type="match status" value="1"/>
</dbReference>
<accession>A0ABX1M196</accession>
<name>A0ABX1M196_9CYAN</name>
<evidence type="ECO:0000256" key="6">
    <source>
        <dbReference type="PIRNR" id="PIRNR000077"/>
    </source>
</evidence>
<dbReference type="SUPFAM" id="SSF52833">
    <property type="entry name" value="Thioredoxin-like"/>
    <property type="match status" value="1"/>
</dbReference>
<dbReference type="Gene3D" id="3.40.30.10">
    <property type="entry name" value="Glutaredoxin"/>
    <property type="match status" value="1"/>
</dbReference>
<evidence type="ECO:0000256" key="2">
    <source>
        <dbReference type="ARBA" id="ARBA00022448"/>
    </source>
</evidence>
<evidence type="ECO:0000259" key="7">
    <source>
        <dbReference type="PROSITE" id="PS51352"/>
    </source>
</evidence>
<dbReference type="PANTHER" id="PTHR45663">
    <property type="entry name" value="GEO12009P1"/>
    <property type="match status" value="1"/>
</dbReference>
<keyword evidence="2" id="KW-0813">Transport</keyword>
<dbReference type="RefSeq" id="WP_169366185.1">
    <property type="nucleotide sequence ID" value="NZ_JAAVJL010000009.1"/>
</dbReference>
<dbReference type="InterPro" id="IPR017937">
    <property type="entry name" value="Thioredoxin_CS"/>
</dbReference>
<evidence type="ECO:0000256" key="3">
    <source>
        <dbReference type="ARBA" id="ARBA00022982"/>
    </source>
</evidence>
<dbReference type="InterPro" id="IPR013766">
    <property type="entry name" value="Thioredoxin_domain"/>
</dbReference>
<proteinExistence type="inferred from homology"/>
<dbReference type="EMBL" id="JAAVJL010000009">
    <property type="protein sequence ID" value="NMF61243.1"/>
    <property type="molecule type" value="Genomic_DNA"/>
</dbReference>
<dbReference type="PRINTS" id="PR00421">
    <property type="entry name" value="THIOREDOXIN"/>
</dbReference>
<dbReference type="Pfam" id="PF00085">
    <property type="entry name" value="Thioredoxin"/>
    <property type="match status" value="1"/>
</dbReference>
<dbReference type="CDD" id="cd02947">
    <property type="entry name" value="TRX_family"/>
    <property type="match status" value="1"/>
</dbReference>
<evidence type="ECO:0000313" key="8">
    <source>
        <dbReference type="EMBL" id="NMF61243.1"/>
    </source>
</evidence>
<keyword evidence="9" id="KW-1185">Reference proteome</keyword>
<dbReference type="InterPro" id="IPR005746">
    <property type="entry name" value="Thioredoxin"/>
</dbReference>
<comment type="caution">
    <text evidence="8">The sequence shown here is derived from an EMBL/GenBank/DDBJ whole genome shotgun (WGS) entry which is preliminary data.</text>
</comment>
<comment type="similarity">
    <text evidence="1 6">Belongs to the thioredoxin family.</text>
</comment>
<dbReference type="Proteomes" id="UP000738376">
    <property type="component" value="Unassembled WGS sequence"/>
</dbReference>
<evidence type="ECO:0000256" key="5">
    <source>
        <dbReference type="ARBA" id="ARBA00023284"/>
    </source>
</evidence>
<keyword evidence="4" id="KW-1015">Disulfide bond</keyword>
<keyword evidence="5" id="KW-0676">Redox-active center</keyword>
<gene>
    <name evidence="8" type="ORF">HC246_25290</name>
</gene>
<dbReference type="InterPro" id="IPR036249">
    <property type="entry name" value="Thioredoxin-like_sf"/>
</dbReference>
<sequence>MGTAAFIQDETEFDSLLSNESLMVVDCTATWCGPCKMVAPLIDRLAEDYSDRVKVFKLDLDNNNNKAVAKRFGIRSIPAVMVFKQGALMETLVGVKSYEEFTAAVERQR</sequence>
<protein>
    <recommendedName>
        <fullName evidence="6">Thioredoxin</fullName>
    </recommendedName>
</protein>
<dbReference type="PROSITE" id="PS00194">
    <property type="entry name" value="THIOREDOXIN_1"/>
    <property type="match status" value="1"/>
</dbReference>
<feature type="domain" description="Thioredoxin" evidence="7">
    <location>
        <begin position="1"/>
        <end position="109"/>
    </location>
</feature>
<evidence type="ECO:0000313" key="9">
    <source>
        <dbReference type="Proteomes" id="UP000738376"/>
    </source>
</evidence>
<organism evidence="8 9">
    <name type="scientific">Pseudanabaena yagii GIHE-NHR1</name>
    <dbReference type="NCBI Taxonomy" id="2722753"/>
    <lineage>
        <taxon>Bacteria</taxon>
        <taxon>Bacillati</taxon>
        <taxon>Cyanobacteriota</taxon>
        <taxon>Cyanophyceae</taxon>
        <taxon>Pseudanabaenales</taxon>
        <taxon>Pseudanabaenaceae</taxon>
        <taxon>Pseudanabaena</taxon>
        <taxon>Pseudanabaena yagii</taxon>
    </lineage>
</organism>
<evidence type="ECO:0000256" key="1">
    <source>
        <dbReference type="ARBA" id="ARBA00008987"/>
    </source>
</evidence>
<evidence type="ECO:0000256" key="4">
    <source>
        <dbReference type="ARBA" id="ARBA00023157"/>
    </source>
</evidence>
<dbReference type="PROSITE" id="PS51352">
    <property type="entry name" value="THIOREDOXIN_2"/>
    <property type="match status" value="1"/>
</dbReference>
<reference evidence="8 9" key="1">
    <citation type="submission" date="2020-03" db="EMBL/GenBank/DDBJ databases">
        <title>Draft Genome Sequence of 2-Methylisoborneol Producing Pseudanabaena yagii Strain GIHE-NHR1 Isolated from North Han River in South Korea.</title>
        <authorList>
            <person name="Jeong J."/>
        </authorList>
    </citation>
    <scope>NUCLEOTIDE SEQUENCE [LARGE SCALE GENOMIC DNA]</scope>
    <source>
        <strain evidence="8 9">GIHE-NHR1</strain>
    </source>
</reference>
<dbReference type="PIRSF" id="PIRSF000077">
    <property type="entry name" value="Thioredoxin"/>
    <property type="match status" value="1"/>
</dbReference>